<dbReference type="AlphaFoldDB" id="A0A518ITJ1"/>
<reference evidence="1 2" key="1">
    <citation type="submission" date="2019-02" db="EMBL/GenBank/DDBJ databases">
        <title>Deep-cultivation of Planctomycetes and their phenomic and genomic characterization uncovers novel biology.</title>
        <authorList>
            <person name="Wiegand S."/>
            <person name="Jogler M."/>
            <person name="Boedeker C."/>
            <person name="Pinto D."/>
            <person name="Vollmers J."/>
            <person name="Rivas-Marin E."/>
            <person name="Kohn T."/>
            <person name="Peeters S.H."/>
            <person name="Heuer A."/>
            <person name="Rast P."/>
            <person name="Oberbeckmann S."/>
            <person name="Bunk B."/>
            <person name="Jeske O."/>
            <person name="Meyerdierks A."/>
            <person name="Storesund J.E."/>
            <person name="Kallscheuer N."/>
            <person name="Luecker S."/>
            <person name="Lage O.M."/>
            <person name="Pohl T."/>
            <person name="Merkel B.J."/>
            <person name="Hornburger P."/>
            <person name="Mueller R.-W."/>
            <person name="Bruemmer F."/>
            <person name="Labrenz M."/>
            <person name="Spormann A.M."/>
            <person name="Op den Camp H."/>
            <person name="Overmann J."/>
            <person name="Amann R."/>
            <person name="Jetten M.S.M."/>
            <person name="Mascher T."/>
            <person name="Medema M.H."/>
            <person name="Devos D.P."/>
            <person name="Kaster A.-K."/>
            <person name="Ovreas L."/>
            <person name="Rohde M."/>
            <person name="Galperin M.Y."/>
            <person name="Jogler C."/>
        </authorList>
    </citation>
    <scope>NUCLEOTIDE SEQUENCE [LARGE SCALE GENOMIC DNA]</scope>
    <source>
        <strain evidence="1 2">Mal33</strain>
    </source>
</reference>
<keyword evidence="2" id="KW-1185">Reference proteome</keyword>
<dbReference type="Proteomes" id="UP000316770">
    <property type="component" value="Chromosome"/>
</dbReference>
<name>A0A518ITJ1_9BACT</name>
<proteinExistence type="predicted"/>
<accession>A0A518ITJ1</accession>
<protein>
    <submittedName>
        <fullName evidence="1">Uncharacterized protein</fullName>
    </submittedName>
</protein>
<organism evidence="1 2">
    <name type="scientific">Rosistilla oblonga</name>
    <dbReference type="NCBI Taxonomy" id="2527990"/>
    <lineage>
        <taxon>Bacteria</taxon>
        <taxon>Pseudomonadati</taxon>
        <taxon>Planctomycetota</taxon>
        <taxon>Planctomycetia</taxon>
        <taxon>Pirellulales</taxon>
        <taxon>Pirellulaceae</taxon>
        <taxon>Rosistilla</taxon>
    </lineage>
</organism>
<evidence type="ECO:0000313" key="2">
    <source>
        <dbReference type="Proteomes" id="UP000316770"/>
    </source>
</evidence>
<sequence length="72" mass="7973">MNPTIAKLTQAVDDLPEEHARVLRPIVAELVEEERQAIAALADVTLAGQRMMHETQSVKRELAAANRKLAGW</sequence>
<dbReference type="EMBL" id="CP036318">
    <property type="protein sequence ID" value="QDV56403.1"/>
    <property type="molecule type" value="Genomic_DNA"/>
</dbReference>
<evidence type="ECO:0000313" key="1">
    <source>
        <dbReference type="EMBL" id="QDV56403.1"/>
    </source>
</evidence>
<gene>
    <name evidence="1" type="ORF">Mal33_23930</name>
</gene>
<dbReference type="RefSeq" id="WP_145284800.1">
    <property type="nucleotide sequence ID" value="NZ_CP036318.1"/>
</dbReference>